<dbReference type="Proteomes" id="UP000185769">
    <property type="component" value="Unassembled WGS sequence"/>
</dbReference>
<name>A0A1J4V419_9BACT</name>
<protein>
    <recommendedName>
        <fullName evidence="5">Septum formation initiator</fullName>
    </recommendedName>
</protein>
<keyword evidence="2" id="KW-0812">Transmembrane</keyword>
<gene>
    <name evidence="3" type="ORF">AUJ22_01255</name>
</gene>
<feature type="coiled-coil region" evidence="1">
    <location>
        <begin position="28"/>
        <end position="62"/>
    </location>
</feature>
<evidence type="ECO:0000256" key="2">
    <source>
        <dbReference type="SAM" id="Phobius"/>
    </source>
</evidence>
<proteinExistence type="predicted"/>
<evidence type="ECO:0000313" key="4">
    <source>
        <dbReference type="Proteomes" id="UP000185769"/>
    </source>
</evidence>
<sequence>MQSKPFLIFFGVLILFFIFSMFGFMNKMEDTSKNRKIVEDKILELEKSKEKLNSEISKLKTEKGVEESIREKFGLAKEGENMILVVDEKNSLIEGKKTNSNGFFSFLKNLFK</sequence>
<evidence type="ECO:0000313" key="3">
    <source>
        <dbReference type="EMBL" id="OIO29549.1"/>
    </source>
</evidence>
<keyword evidence="2" id="KW-0472">Membrane</keyword>
<dbReference type="InterPro" id="IPR007060">
    <property type="entry name" value="FtsL/DivIC"/>
</dbReference>
<reference evidence="3 4" key="1">
    <citation type="journal article" date="2016" name="Environ. Microbiol.">
        <title>Genomic resolution of a cold subsurface aquifer community provides metabolic insights for novel microbes adapted to high CO concentrations.</title>
        <authorList>
            <person name="Probst A.J."/>
            <person name="Castelle C.J."/>
            <person name="Singh A."/>
            <person name="Brown C.T."/>
            <person name="Anantharaman K."/>
            <person name="Sharon I."/>
            <person name="Hug L.A."/>
            <person name="Burstein D."/>
            <person name="Emerson J.B."/>
            <person name="Thomas B.C."/>
            <person name="Banfield J.F."/>
        </authorList>
    </citation>
    <scope>NUCLEOTIDE SEQUENCE [LARGE SCALE GENOMIC DNA]</scope>
    <source>
        <strain evidence="3">CG1_02_31_12</strain>
    </source>
</reference>
<evidence type="ECO:0000256" key="1">
    <source>
        <dbReference type="SAM" id="Coils"/>
    </source>
</evidence>
<evidence type="ECO:0008006" key="5">
    <source>
        <dbReference type="Google" id="ProtNLM"/>
    </source>
</evidence>
<dbReference type="EMBL" id="MNVM01000019">
    <property type="protein sequence ID" value="OIO29549.1"/>
    <property type="molecule type" value="Genomic_DNA"/>
</dbReference>
<comment type="caution">
    <text evidence="3">The sequence shown here is derived from an EMBL/GenBank/DDBJ whole genome shotgun (WGS) entry which is preliminary data.</text>
</comment>
<keyword evidence="1" id="KW-0175">Coiled coil</keyword>
<organism evidence="3 4">
    <name type="scientific">Candidatus Nomurabacteria bacterium CG1_02_31_12</name>
    <dbReference type="NCBI Taxonomy" id="1805280"/>
    <lineage>
        <taxon>Bacteria</taxon>
        <taxon>Candidatus Nomuraibacteriota</taxon>
    </lineage>
</organism>
<dbReference type="Pfam" id="PF04977">
    <property type="entry name" value="DivIC"/>
    <property type="match status" value="1"/>
</dbReference>
<dbReference type="AlphaFoldDB" id="A0A1J4V419"/>
<accession>A0A1J4V419</accession>
<keyword evidence="2" id="KW-1133">Transmembrane helix</keyword>
<feature type="transmembrane region" description="Helical" evidence="2">
    <location>
        <begin position="6"/>
        <end position="25"/>
    </location>
</feature>
<dbReference type="STRING" id="1805280.AUJ22_01255"/>